<keyword evidence="3" id="KW-1185">Reference proteome</keyword>
<comment type="caution">
    <text evidence="2">The sequence shown here is derived from an EMBL/GenBank/DDBJ whole genome shotgun (WGS) entry which is preliminary data.</text>
</comment>
<keyword evidence="1" id="KW-0472">Membrane</keyword>
<keyword evidence="1" id="KW-1133">Transmembrane helix</keyword>
<proteinExistence type="predicted"/>
<dbReference type="Proteomes" id="UP001157418">
    <property type="component" value="Unassembled WGS sequence"/>
</dbReference>
<evidence type="ECO:0000313" key="2">
    <source>
        <dbReference type="EMBL" id="CAH1426547.1"/>
    </source>
</evidence>
<protein>
    <submittedName>
        <fullName evidence="2">Uncharacterized protein</fullName>
    </submittedName>
</protein>
<keyword evidence="1" id="KW-0812">Transmembrane</keyword>
<evidence type="ECO:0000256" key="1">
    <source>
        <dbReference type="SAM" id="Phobius"/>
    </source>
</evidence>
<accession>A0AAU9MJ86</accession>
<feature type="transmembrane region" description="Helical" evidence="1">
    <location>
        <begin position="21"/>
        <end position="48"/>
    </location>
</feature>
<reference evidence="2 3" key="1">
    <citation type="submission" date="2022-01" db="EMBL/GenBank/DDBJ databases">
        <authorList>
            <person name="Xiong W."/>
            <person name="Schranz E."/>
        </authorList>
    </citation>
    <scope>NUCLEOTIDE SEQUENCE [LARGE SCALE GENOMIC DNA]</scope>
</reference>
<gene>
    <name evidence="2" type="ORF">LVIROSA_LOCUS13620</name>
</gene>
<evidence type="ECO:0000313" key="3">
    <source>
        <dbReference type="Proteomes" id="UP001157418"/>
    </source>
</evidence>
<sequence>MELVKSSSSDLGYLQRKMASLAGAMAFESLLAAEISIACLVMMMGLLLQDGSTLPNLIGNDQRFPFSELNKKSSTELEAKRWK</sequence>
<dbReference type="EMBL" id="CAKMRJ010002223">
    <property type="protein sequence ID" value="CAH1426547.1"/>
    <property type="molecule type" value="Genomic_DNA"/>
</dbReference>
<organism evidence="2 3">
    <name type="scientific">Lactuca virosa</name>
    <dbReference type="NCBI Taxonomy" id="75947"/>
    <lineage>
        <taxon>Eukaryota</taxon>
        <taxon>Viridiplantae</taxon>
        <taxon>Streptophyta</taxon>
        <taxon>Embryophyta</taxon>
        <taxon>Tracheophyta</taxon>
        <taxon>Spermatophyta</taxon>
        <taxon>Magnoliopsida</taxon>
        <taxon>eudicotyledons</taxon>
        <taxon>Gunneridae</taxon>
        <taxon>Pentapetalae</taxon>
        <taxon>asterids</taxon>
        <taxon>campanulids</taxon>
        <taxon>Asterales</taxon>
        <taxon>Asteraceae</taxon>
        <taxon>Cichorioideae</taxon>
        <taxon>Cichorieae</taxon>
        <taxon>Lactucinae</taxon>
        <taxon>Lactuca</taxon>
    </lineage>
</organism>
<name>A0AAU9MJ86_9ASTR</name>
<dbReference type="AlphaFoldDB" id="A0AAU9MJ86"/>